<accession>A0A3M3LVJ5</accession>
<evidence type="ECO:0000313" key="2">
    <source>
        <dbReference type="EMBL" id="RMN39217.1"/>
    </source>
</evidence>
<sequence>MRPVWGVRRLSMKYSFWAAPAAALLLSGCQSFCEKPPAAPTPSATAAPVLDRVALQQETLWMEGVINTRSSLPTDAIRAQSDMVAVDWSGDAIELLSHLARQRGQTFTWTGVRLPLPVNLKVNGISYANLLRLIEMQTAWRATLTQLPGQLTLAFAQAEPAKKAGGRQ</sequence>
<proteinExistence type="predicted"/>
<dbReference type="InterPro" id="IPR038140">
    <property type="entry name" value="DotD_sf"/>
</dbReference>
<feature type="chain" id="PRO_5018180415" evidence="1">
    <location>
        <begin position="19"/>
        <end position="168"/>
    </location>
</feature>
<dbReference type="PROSITE" id="PS51257">
    <property type="entry name" value="PROKAR_LIPOPROTEIN"/>
    <property type="match status" value="1"/>
</dbReference>
<dbReference type="AlphaFoldDB" id="A0A3M3LVJ5"/>
<evidence type="ECO:0000256" key="1">
    <source>
        <dbReference type="SAM" id="SignalP"/>
    </source>
</evidence>
<gene>
    <name evidence="2" type="ORF">ALQ64_00973</name>
</gene>
<dbReference type="Gene3D" id="3.55.50.60">
    <property type="entry name" value="DotD protein"/>
    <property type="match status" value="1"/>
</dbReference>
<dbReference type="EMBL" id="RBOW01000137">
    <property type="protein sequence ID" value="RMN39217.1"/>
    <property type="molecule type" value="Genomic_DNA"/>
</dbReference>
<name>A0A3M3LVJ5_PSECA</name>
<evidence type="ECO:0000313" key="3">
    <source>
        <dbReference type="Proteomes" id="UP000281372"/>
    </source>
</evidence>
<protein>
    <submittedName>
        <fullName evidence="2">Putative TraH protein</fullName>
    </submittedName>
</protein>
<keyword evidence="1" id="KW-0732">Signal</keyword>
<feature type="signal peptide" evidence="1">
    <location>
        <begin position="1"/>
        <end position="18"/>
    </location>
</feature>
<dbReference type="InterPro" id="IPR031817">
    <property type="entry name" value="DotD"/>
</dbReference>
<dbReference type="Proteomes" id="UP000281372">
    <property type="component" value="Unassembled WGS sequence"/>
</dbReference>
<organism evidence="2 3">
    <name type="scientific">Pseudomonas cannabina</name>
    <dbReference type="NCBI Taxonomy" id="86840"/>
    <lineage>
        <taxon>Bacteria</taxon>
        <taxon>Pseudomonadati</taxon>
        <taxon>Pseudomonadota</taxon>
        <taxon>Gammaproteobacteria</taxon>
        <taxon>Pseudomonadales</taxon>
        <taxon>Pseudomonadaceae</taxon>
        <taxon>Pseudomonas</taxon>
    </lineage>
</organism>
<comment type="caution">
    <text evidence="2">The sequence shown here is derived from an EMBL/GenBank/DDBJ whole genome shotgun (WGS) entry which is preliminary data.</text>
</comment>
<reference evidence="2 3" key="1">
    <citation type="submission" date="2018-08" db="EMBL/GenBank/DDBJ databases">
        <title>Recombination of ecologically and evolutionarily significant loci maintains genetic cohesion in the Pseudomonas syringae species complex.</title>
        <authorList>
            <person name="Dillon M."/>
            <person name="Thakur S."/>
            <person name="Almeida R.N.D."/>
            <person name="Weir B.S."/>
            <person name="Guttman D.S."/>
        </authorList>
    </citation>
    <scope>NUCLEOTIDE SEQUENCE [LARGE SCALE GENOMIC DNA]</scope>
    <source>
        <strain evidence="2 3">ICMP 2821</strain>
    </source>
</reference>
<dbReference type="Pfam" id="PF16816">
    <property type="entry name" value="DotD"/>
    <property type="match status" value="1"/>
</dbReference>